<dbReference type="EMBL" id="CP144054">
    <property type="protein sequence ID" value="WWD17712.1"/>
    <property type="molecule type" value="Genomic_DNA"/>
</dbReference>
<evidence type="ECO:0000313" key="2">
    <source>
        <dbReference type="EMBL" id="WWD17712.1"/>
    </source>
</evidence>
<gene>
    <name evidence="2" type="ORF">CI109_102153</name>
</gene>
<evidence type="ECO:0000313" key="3">
    <source>
        <dbReference type="Proteomes" id="UP000322225"/>
    </source>
</evidence>
<feature type="region of interest" description="Disordered" evidence="1">
    <location>
        <begin position="1"/>
        <end position="22"/>
    </location>
</feature>
<evidence type="ECO:0000256" key="1">
    <source>
        <dbReference type="SAM" id="MobiDB-lite"/>
    </source>
</evidence>
<dbReference type="KEGG" id="ksn:43588986"/>
<dbReference type="Proteomes" id="UP000322225">
    <property type="component" value="Chromosome 4"/>
</dbReference>
<dbReference type="OrthoDB" id="422106at2759"/>
<sequence>MSAPLPYDATPPPESPRPEVEPIEVENPALDRPLDEYDVPATIPDHVKSLMGRMSKGKVYLMEESPAILHVDGEERVKRDPRIAALAERLDAQDPTSWLEAISAGAPSPIKPSALYLRSDLIQHLSTSKVFSWTSSLGANVMGLEWLNDTTLLLIFPTPAATLLGLTLLSKAGFDPAEGDDPLLERAAHSVPISLLPLAEPEPVPSLEGQELLSSTGGSAGEEGGIRKKGRGRFGAGGGSTSGSYDLEPLVPASDNGTSFKLAEGIDPHARIAVRYAVESDSDLRKEAKQSEWYKRHGRGAGKETASSRRAVGGREREDGDGFSFSGRGGEGKEFARRLGRERTDPYARSSRPGGGRRTQEDLDRELENMSKRRTNGGEDGGGNGLDEDVDMNEGYGRRAGRGRRGGDGGGRRDDRRRGGGNRKEDLDKELDDLFAARTTTE</sequence>
<feature type="region of interest" description="Disordered" evidence="1">
    <location>
        <begin position="295"/>
        <end position="442"/>
    </location>
</feature>
<feature type="region of interest" description="Disordered" evidence="1">
    <location>
        <begin position="203"/>
        <end position="248"/>
    </location>
</feature>
<reference evidence="2" key="1">
    <citation type="submission" date="2017-08" db="EMBL/GenBank/DDBJ databases">
        <authorList>
            <person name="Cuomo C."/>
            <person name="Billmyre B."/>
            <person name="Heitman J."/>
        </authorList>
    </citation>
    <scope>NUCLEOTIDE SEQUENCE</scope>
    <source>
        <strain evidence="2">CBS 12478</strain>
    </source>
</reference>
<accession>A0A5M6BZ88</accession>
<reference evidence="2" key="2">
    <citation type="submission" date="2024-01" db="EMBL/GenBank/DDBJ databases">
        <title>Comparative genomics of Cryptococcus and Kwoniella reveals pathogenesis evolution and contrasting modes of karyotype evolution via chromosome fusion or intercentromeric recombination.</title>
        <authorList>
            <person name="Coelho M.A."/>
            <person name="David-Palma M."/>
            <person name="Shea T."/>
            <person name="Bowers K."/>
            <person name="McGinley-Smith S."/>
            <person name="Mohammad A.W."/>
            <person name="Gnirke A."/>
            <person name="Yurkov A.M."/>
            <person name="Nowrousian M."/>
            <person name="Sun S."/>
            <person name="Cuomo C.A."/>
            <person name="Heitman J."/>
        </authorList>
    </citation>
    <scope>NUCLEOTIDE SEQUENCE</scope>
    <source>
        <strain evidence="2">CBS 12478</strain>
    </source>
</reference>
<organism evidence="2 3">
    <name type="scientific">Kwoniella shandongensis</name>
    <dbReference type="NCBI Taxonomy" id="1734106"/>
    <lineage>
        <taxon>Eukaryota</taxon>
        <taxon>Fungi</taxon>
        <taxon>Dikarya</taxon>
        <taxon>Basidiomycota</taxon>
        <taxon>Agaricomycotina</taxon>
        <taxon>Tremellomycetes</taxon>
        <taxon>Tremellales</taxon>
        <taxon>Cryptococcaceae</taxon>
        <taxon>Kwoniella</taxon>
    </lineage>
</organism>
<feature type="compositionally biased region" description="Basic and acidic residues" evidence="1">
    <location>
        <begin position="330"/>
        <end position="346"/>
    </location>
</feature>
<dbReference type="GeneID" id="43588986"/>
<protein>
    <submittedName>
        <fullName evidence="2">Uncharacterized protein</fullName>
    </submittedName>
</protein>
<feature type="compositionally biased region" description="Basic and acidic residues" evidence="1">
    <location>
        <begin position="358"/>
        <end position="371"/>
    </location>
</feature>
<dbReference type="RefSeq" id="XP_031860961.1">
    <property type="nucleotide sequence ID" value="XM_032004846.1"/>
</dbReference>
<keyword evidence="3" id="KW-1185">Reference proteome</keyword>
<proteinExistence type="predicted"/>
<name>A0A5M6BZ88_9TREE</name>
<dbReference type="AlphaFoldDB" id="A0A5M6BZ88"/>
<feature type="compositionally biased region" description="Basic and acidic residues" evidence="1">
    <location>
        <begin position="405"/>
        <end position="427"/>
    </location>
</feature>